<feature type="domain" description="Alanine dehydrogenase/pyridine nucleotide transhydrogenase N-terminal" evidence="16">
    <location>
        <begin position="8"/>
        <end position="142"/>
    </location>
</feature>
<protein>
    <recommendedName>
        <fullName evidence="5">Saccharopine dehydrogenase [NAD(+), L-lysine-forming]</fullName>
        <ecNumber evidence="4">1.5.1.7</ecNumber>
    </recommendedName>
    <alternativeName>
        <fullName evidence="10">Lysine--2-oxoglutarate reductase</fullName>
    </alternativeName>
</protein>
<dbReference type="CDD" id="cd12188">
    <property type="entry name" value="SDH"/>
    <property type="match status" value="1"/>
</dbReference>
<evidence type="ECO:0000256" key="7">
    <source>
        <dbReference type="ARBA" id="ARBA00023002"/>
    </source>
</evidence>
<dbReference type="EC" id="1.5.1.7" evidence="4"/>
<evidence type="ECO:0000256" key="11">
    <source>
        <dbReference type="ARBA" id="ARBA00047860"/>
    </source>
</evidence>
<evidence type="ECO:0000256" key="3">
    <source>
        <dbReference type="ARBA" id="ARBA00011245"/>
    </source>
</evidence>
<comment type="caution">
    <text evidence="17">The sequence shown here is derived from an EMBL/GenBank/DDBJ whole genome shotgun (WGS) entry which is preliminary data.</text>
</comment>
<evidence type="ECO:0000313" key="18">
    <source>
        <dbReference type="Proteomes" id="UP000321039"/>
    </source>
</evidence>
<proteinExistence type="inferred from homology"/>
<comment type="pathway">
    <text evidence="1">Amino-acid biosynthesis; L-lysine biosynthesis via AAA pathway; L-lysine from L-alpha-aminoadipate (fungal route): step 3/3.</text>
</comment>
<comment type="subunit">
    <text evidence="3">Monomer.</text>
</comment>
<accession>A0A5C9A798</accession>
<evidence type="ECO:0000256" key="5">
    <source>
        <dbReference type="ARBA" id="ARBA00021221"/>
    </source>
</evidence>
<dbReference type="PIRSF" id="PIRSF018250">
    <property type="entry name" value="Saccharopine_DH_Lys"/>
    <property type="match status" value="1"/>
</dbReference>
<feature type="domain" description="Alanine dehydrogenase/pyridine nucleotide transhydrogenase NAD(H)-binding" evidence="15">
    <location>
        <begin position="175"/>
        <end position="310"/>
    </location>
</feature>
<dbReference type="GO" id="GO:0019878">
    <property type="term" value="P:lysine biosynthetic process via aminoadipic acid"/>
    <property type="evidence" value="ECO:0007669"/>
    <property type="project" value="UniProtKB-UniPathway"/>
</dbReference>
<evidence type="ECO:0000256" key="4">
    <source>
        <dbReference type="ARBA" id="ARBA00012847"/>
    </source>
</evidence>
<dbReference type="InterPro" id="IPR027281">
    <property type="entry name" value="Lys1"/>
</dbReference>
<dbReference type="InterPro" id="IPR036291">
    <property type="entry name" value="NAD(P)-bd_dom_sf"/>
</dbReference>
<dbReference type="InterPro" id="IPR051168">
    <property type="entry name" value="AASS"/>
</dbReference>
<dbReference type="GO" id="GO:0005737">
    <property type="term" value="C:cytoplasm"/>
    <property type="evidence" value="ECO:0007669"/>
    <property type="project" value="TreeGrafter"/>
</dbReference>
<dbReference type="GO" id="GO:0004754">
    <property type="term" value="F:saccharopine dehydrogenase (NAD+, L-lysine-forming) activity"/>
    <property type="evidence" value="ECO:0007669"/>
    <property type="project" value="UniProtKB-EC"/>
</dbReference>
<dbReference type="PANTHER" id="PTHR11133:SF23">
    <property type="entry name" value="SACCHAROPINE DEHYDROGENASE [NAD(+), L-LYSINE-FORMING]"/>
    <property type="match status" value="1"/>
</dbReference>
<evidence type="ECO:0000256" key="13">
    <source>
        <dbReference type="PIRSR" id="PIRSR018250-3"/>
    </source>
</evidence>
<dbReference type="SUPFAM" id="SSF51735">
    <property type="entry name" value="NAD(P)-binding Rossmann-fold domains"/>
    <property type="match status" value="1"/>
</dbReference>
<evidence type="ECO:0000256" key="6">
    <source>
        <dbReference type="ARBA" id="ARBA00022605"/>
    </source>
</evidence>
<comment type="similarity">
    <text evidence="2">Belongs to the AlaDH/PNT family.</text>
</comment>
<keyword evidence="18" id="KW-1185">Reference proteome</keyword>
<evidence type="ECO:0000313" key="17">
    <source>
        <dbReference type="EMBL" id="TXS95540.1"/>
    </source>
</evidence>
<keyword evidence="9" id="KW-1015">Disulfide bond</keyword>
<dbReference type="SMART" id="SM01002">
    <property type="entry name" value="AlaDh_PNT_C"/>
    <property type="match status" value="1"/>
</dbReference>
<feature type="binding site" evidence="13">
    <location>
        <position position="221"/>
    </location>
    <ligand>
        <name>NAD(+)</name>
        <dbReference type="ChEBI" id="CHEBI:57540"/>
    </ligand>
</feature>
<evidence type="ECO:0000256" key="9">
    <source>
        <dbReference type="ARBA" id="ARBA00023157"/>
    </source>
</evidence>
<dbReference type="AlphaFoldDB" id="A0A5C9A798"/>
<dbReference type="InterPro" id="IPR007886">
    <property type="entry name" value="AlaDH/PNT_N"/>
</dbReference>
<evidence type="ECO:0000259" key="16">
    <source>
        <dbReference type="SMART" id="SM01003"/>
    </source>
</evidence>
<dbReference type="UniPathway" id="UPA00033">
    <property type="reaction ID" value="UER00034"/>
</dbReference>
<name>A0A5C9A798_9GAMM</name>
<feature type="binding site" evidence="13">
    <location>
        <position position="272"/>
    </location>
    <ligand>
        <name>NAD(+)</name>
        <dbReference type="ChEBI" id="CHEBI:57540"/>
    </ligand>
</feature>
<keyword evidence="7" id="KW-0560">Oxidoreductase</keyword>
<feature type="active site" description="Proton acceptor" evidence="12">
    <location>
        <position position="78"/>
    </location>
</feature>
<evidence type="ECO:0000256" key="8">
    <source>
        <dbReference type="ARBA" id="ARBA00023027"/>
    </source>
</evidence>
<feature type="binding site" evidence="13">
    <location>
        <begin position="200"/>
        <end position="201"/>
    </location>
    <ligand>
        <name>NAD(+)</name>
        <dbReference type="ChEBI" id="CHEBI:57540"/>
    </ligand>
</feature>
<reference evidence="17 18" key="1">
    <citation type="submission" date="2019-08" db="EMBL/GenBank/DDBJ databases">
        <title>Parahaliea maris sp. nov., isolated from the surface seawater.</title>
        <authorList>
            <person name="Liu Y."/>
        </authorList>
    </citation>
    <scope>NUCLEOTIDE SEQUENCE [LARGE SCALE GENOMIC DNA]</scope>
    <source>
        <strain evidence="17 18">HSLHS9</strain>
    </source>
</reference>
<organism evidence="17 18">
    <name type="scientific">Parahaliea maris</name>
    <dbReference type="NCBI Taxonomy" id="2716870"/>
    <lineage>
        <taxon>Bacteria</taxon>
        <taxon>Pseudomonadati</taxon>
        <taxon>Pseudomonadota</taxon>
        <taxon>Gammaproteobacteria</taxon>
        <taxon>Cellvibrionales</taxon>
        <taxon>Halieaceae</taxon>
        <taxon>Parahaliea</taxon>
    </lineage>
</organism>
<dbReference type="EMBL" id="VRZA01000002">
    <property type="protein sequence ID" value="TXS95540.1"/>
    <property type="molecule type" value="Genomic_DNA"/>
</dbReference>
<dbReference type="SMART" id="SM01003">
    <property type="entry name" value="AlaDh_PNT_N"/>
    <property type="match status" value="1"/>
</dbReference>
<feature type="active site" description="Proton donor" evidence="12">
    <location>
        <position position="96"/>
    </location>
</feature>
<feature type="binding site" evidence="13">
    <location>
        <position position="130"/>
    </location>
    <ligand>
        <name>NAD(+)</name>
        <dbReference type="ChEBI" id="CHEBI:57540"/>
    </ligand>
</feature>
<keyword evidence="6" id="KW-0028">Amino-acid biosynthesis</keyword>
<gene>
    <name evidence="17" type="ORF">FV139_06565</name>
</gene>
<dbReference type="PANTHER" id="PTHR11133">
    <property type="entry name" value="SACCHAROPINE DEHYDROGENASE"/>
    <property type="match status" value="1"/>
</dbReference>
<dbReference type="RefSeq" id="WP_148067451.1">
    <property type="nucleotide sequence ID" value="NZ_VRZA01000002.1"/>
</dbReference>
<evidence type="ECO:0000256" key="12">
    <source>
        <dbReference type="PIRSR" id="PIRSR018250-1"/>
    </source>
</evidence>
<evidence type="ECO:0000256" key="2">
    <source>
        <dbReference type="ARBA" id="ARBA00005689"/>
    </source>
</evidence>
<comment type="catalytic activity">
    <reaction evidence="11">
        <text>L-saccharopine + NAD(+) + H2O = L-lysine + 2-oxoglutarate + NADH + H(+)</text>
        <dbReference type="Rhea" id="RHEA:12440"/>
        <dbReference type="ChEBI" id="CHEBI:15377"/>
        <dbReference type="ChEBI" id="CHEBI:15378"/>
        <dbReference type="ChEBI" id="CHEBI:16810"/>
        <dbReference type="ChEBI" id="CHEBI:32551"/>
        <dbReference type="ChEBI" id="CHEBI:57540"/>
        <dbReference type="ChEBI" id="CHEBI:57945"/>
        <dbReference type="ChEBI" id="CHEBI:57951"/>
        <dbReference type="EC" id="1.5.1.7"/>
    </reaction>
</comment>
<dbReference type="Proteomes" id="UP000321039">
    <property type="component" value="Unassembled WGS sequence"/>
</dbReference>
<dbReference type="Pfam" id="PF05222">
    <property type="entry name" value="AlaDh_PNT_N"/>
    <property type="match status" value="1"/>
</dbReference>
<evidence type="ECO:0000256" key="10">
    <source>
        <dbReference type="ARBA" id="ARBA00033228"/>
    </source>
</evidence>
<keyword evidence="8 13" id="KW-0520">NAD</keyword>
<evidence type="ECO:0000256" key="1">
    <source>
        <dbReference type="ARBA" id="ARBA00004884"/>
    </source>
</evidence>
<evidence type="ECO:0000256" key="14">
    <source>
        <dbReference type="PIRSR" id="PIRSR018250-4"/>
    </source>
</evidence>
<feature type="disulfide bond" evidence="14">
    <location>
        <begin position="202"/>
        <end position="243"/>
    </location>
</feature>
<sequence length="362" mass="39265">MPTKTTLWLRAEHRASEARSPLTPGDAEQLLNAGIQVVVERSARRCFDDNDYLGLGCQLAEPGSWREAPSGAFILGLKELPDDSSPLPHRHIYFAHAYKQQPGAEALLQRFQHGGGELLDLEYLVDGNGRRLAAFGYWAGYLGAALGLLCWAAQQQHAELAMAPVSPWEDRQALLEHLRQVTASAVGQAPPRCLVIGAAGRCGSGARALLEALALPVTGWDIEETRGGGPFPDILQYDLLVNCVLLQGPMPPFLTLPLVSEASRRLSAISDVSCDPGSPYNPLPLYSECTSFGSPAQRLLEDGLPLDMVAIDNLPSLLPRESSADFSAQLLPALLQLPHFPAAPWQANRNLFLQHCQTLKES</sequence>
<dbReference type="SUPFAM" id="SSF52283">
    <property type="entry name" value="Formate/glycerate dehydrogenase catalytic domain-like"/>
    <property type="match status" value="1"/>
</dbReference>
<dbReference type="Gene3D" id="3.40.50.720">
    <property type="entry name" value="NAD(P)-binding Rossmann-like Domain"/>
    <property type="match status" value="1"/>
</dbReference>
<feature type="binding site" evidence="13">
    <location>
        <position position="225"/>
    </location>
    <ligand>
        <name>NAD(+)</name>
        <dbReference type="ChEBI" id="CHEBI:57540"/>
    </ligand>
</feature>
<feature type="binding site" evidence="13">
    <location>
        <begin position="311"/>
        <end position="314"/>
    </location>
    <ligand>
        <name>NAD(+)</name>
        <dbReference type="ChEBI" id="CHEBI:57540"/>
    </ligand>
</feature>
<evidence type="ECO:0000259" key="15">
    <source>
        <dbReference type="SMART" id="SM01002"/>
    </source>
</evidence>
<dbReference type="InterPro" id="IPR007698">
    <property type="entry name" value="AlaDH/PNT_NAD(H)-bd"/>
</dbReference>